<dbReference type="PROSITE" id="PS50048">
    <property type="entry name" value="ZN2_CY6_FUNGAL_2"/>
    <property type="match status" value="1"/>
</dbReference>
<keyword evidence="1" id="KW-0539">Nucleus</keyword>
<dbReference type="GO" id="GO:0000981">
    <property type="term" value="F:DNA-binding transcription factor activity, RNA polymerase II-specific"/>
    <property type="evidence" value="ECO:0007669"/>
    <property type="project" value="InterPro"/>
</dbReference>
<dbReference type="GO" id="GO:0008270">
    <property type="term" value="F:zinc ion binding"/>
    <property type="evidence" value="ECO:0007669"/>
    <property type="project" value="InterPro"/>
</dbReference>
<evidence type="ECO:0000259" key="2">
    <source>
        <dbReference type="PROSITE" id="PS50048"/>
    </source>
</evidence>
<dbReference type="InterPro" id="IPR053175">
    <property type="entry name" value="DHMBA_Reg_Transcription_Factor"/>
</dbReference>
<sequence>MNRGRGCLACKAANAKCDLNRPTCGRCTQEGLICSGLPLDAVFVFRDENEVARRNSQRARRQLGEGFIPQWDTSNSSNSVSQGWPHQAAAVTIGSSRLQQQYSWLSDHALATVPEPLRRDVETRAVERFFVNWTLHPSNHGGSPGYMHELPMLFLSAQQDSVLWLAVRAVAFADIRNENTGNISFHTKSRQHYGAALNRMRTVINDQQNLGDDRILFSMLLIDNFELMYLGRNDPFSPHGEAIKHILRSRDDGQLYSPSRFSLWRLTHYRLQFWQTLFFEHPDAQQIAWVSKLNMEQPDLRICSYVLHMNILTALSKSLTHTNEDDETTRREKLGRITQLAKEMQELISAIEQWMSEMSEPWRAKKQDSQNIVVFGDVDEVHSYPIPRLQYSQILSYDDIWLAYIWNFHASSQIVLRESLVETIESASVLQGKDELDEVDKSVIQKQREQVDNLAATILESFPQLLGFTYKYRKSGQPQISLQGRMVGRLFALFSMWVVQKARFASTQKKQTASDVVAWINNRHGLD</sequence>
<gene>
    <name evidence="3" type="ORF">TGAM01_v206613</name>
</gene>
<dbReference type="RefSeq" id="XP_024405381.1">
    <property type="nucleotide sequence ID" value="XM_024549907.1"/>
</dbReference>
<dbReference type="Pfam" id="PF00172">
    <property type="entry name" value="Zn_clus"/>
    <property type="match status" value="1"/>
</dbReference>
<evidence type="ECO:0000256" key="1">
    <source>
        <dbReference type="ARBA" id="ARBA00023242"/>
    </source>
</evidence>
<name>A0A2P4ZK64_9HYPO</name>
<comment type="caution">
    <text evidence="3">The sequence shown here is derived from an EMBL/GenBank/DDBJ whole genome shotgun (WGS) entry which is preliminary data.</text>
</comment>
<keyword evidence="4" id="KW-1185">Reference proteome</keyword>
<feature type="domain" description="Zn(2)-C6 fungal-type" evidence="2">
    <location>
        <begin position="6"/>
        <end position="35"/>
    </location>
</feature>
<organism evidence="3 4">
    <name type="scientific">Trichoderma gamsii</name>
    <dbReference type="NCBI Taxonomy" id="398673"/>
    <lineage>
        <taxon>Eukaryota</taxon>
        <taxon>Fungi</taxon>
        <taxon>Dikarya</taxon>
        <taxon>Ascomycota</taxon>
        <taxon>Pezizomycotina</taxon>
        <taxon>Sordariomycetes</taxon>
        <taxon>Hypocreomycetidae</taxon>
        <taxon>Hypocreales</taxon>
        <taxon>Hypocreaceae</taxon>
        <taxon>Trichoderma</taxon>
    </lineage>
</organism>
<dbReference type="InterPro" id="IPR001138">
    <property type="entry name" value="Zn2Cys6_DnaBD"/>
</dbReference>
<accession>A0A2P4ZK64</accession>
<protein>
    <recommendedName>
        <fullName evidence="2">Zn(2)-C6 fungal-type domain-containing protein</fullName>
    </recommendedName>
</protein>
<reference evidence="3 4" key="1">
    <citation type="journal article" date="2016" name="Genome Announc.">
        <title>Draft Whole-Genome Sequence of Trichoderma gamsii T6085, a Promising Biocontrol Agent of Fusarium Head Blight on Wheat.</title>
        <authorList>
            <person name="Baroncelli R."/>
            <person name="Zapparata A."/>
            <person name="Piaggeschi G."/>
            <person name="Sarrocco S."/>
            <person name="Vannacci G."/>
        </authorList>
    </citation>
    <scope>NUCLEOTIDE SEQUENCE [LARGE SCALE GENOMIC DNA]</scope>
    <source>
        <strain evidence="3 4">T6085</strain>
    </source>
</reference>
<dbReference type="InterPro" id="IPR036864">
    <property type="entry name" value="Zn2-C6_fun-type_DNA-bd_sf"/>
</dbReference>
<proteinExistence type="predicted"/>
<dbReference type="EMBL" id="JPDN02000022">
    <property type="protein sequence ID" value="PON24683.1"/>
    <property type="molecule type" value="Genomic_DNA"/>
</dbReference>
<dbReference type="AlphaFoldDB" id="A0A2P4ZK64"/>
<dbReference type="GeneID" id="29981713"/>
<dbReference type="Gene3D" id="4.10.240.10">
    <property type="entry name" value="Zn(2)-C6 fungal-type DNA-binding domain"/>
    <property type="match status" value="1"/>
</dbReference>
<evidence type="ECO:0000313" key="4">
    <source>
        <dbReference type="Proteomes" id="UP000054821"/>
    </source>
</evidence>
<dbReference type="SUPFAM" id="SSF57701">
    <property type="entry name" value="Zn2/Cys6 DNA-binding domain"/>
    <property type="match status" value="1"/>
</dbReference>
<dbReference type="SMART" id="SM00066">
    <property type="entry name" value="GAL4"/>
    <property type="match status" value="1"/>
</dbReference>
<dbReference type="Proteomes" id="UP000054821">
    <property type="component" value="Unassembled WGS sequence"/>
</dbReference>
<dbReference type="CDD" id="cd00067">
    <property type="entry name" value="GAL4"/>
    <property type="match status" value="1"/>
</dbReference>
<evidence type="ECO:0000313" key="3">
    <source>
        <dbReference type="EMBL" id="PON24683.1"/>
    </source>
</evidence>
<dbReference type="PANTHER" id="PTHR38791">
    <property type="entry name" value="ZN(II)2CYS6 TRANSCRIPTION FACTOR (EUROFUNG)-RELATED-RELATED"/>
    <property type="match status" value="1"/>
</dbReference>